<dbReference type="RefSeq" id="WP_036847841.1">
    <property type="nucleotide sequence ID" value="NZ_CALTZT010000015.1"/>
</dbReference>
<dbReference type="Proteomes" id="UP000189956">
    <property type="component" value="Unassembled WGS sequence"/>
</dbReference>
<dbReference type="InterPro" id="IPR051461">
    <property type="entry name" value="UPF0750_membrane"/>
</dbReference>
<feature type="domain" description="DUF2179" evidence="7">
    <location>
        <begin position="228"/>
        <end position="282"/>
    </location>
</feature>
<keyword evidence="2" id="KW-1003">Cell membrane</keyword>
<name>A0A099WT77_PORCN</name>
<dbReference type="InterPro" id="IPR003740">
    <property type="entry name" value="YitT"/>
</dbReference>
<accession>A0A099WT77</accession>
<keyword evidence="10" id="KW-1185">Reference proteome</keyword>
<comment type="subcellular location">
    <subcellularLocation>
        <location evidence="1">Cell membrane</location>
        <topology evidence="1">Multi-pass membrane protein</topology>
    </subcellularLocation>
</comment>
<evidence type="ECO:0000313" key="11">
    <source>
        <dbReference type="Proteomes" id="UP000189956"/>
    </source>
</evidence>
<keyword evidence="4 6" id="KW-1133">Transmembrane helix</keyword>
<dbReference type="PIRSF" id="PIRSF006483">
    <property type="entry name" value="Membrane_protein_YitT"/>
    <property type="match status" value="1"/>
</dbReference>
<proteinExistence type="predicted"/>
<dbReference type="PANTHER" id="PTHR33545:SF5">
    <property type="entry name" value="UPF0750 MEMBRANE PROTEIN YITT"/>
    <property type="match status" value="1"/>
</dbReference>
<dbReference type="EMBL" id="JQJD01000060">
    <property type="protein sequence ID" value="KGN78540.1"/>
    <property type="molecule type" value="Genomic_DNA"/>
</dbReference>
<keyword evidence="5 6" id="KW-0472">Membrane</keyword>
<feature type="transmembrane region" description="Helical" evidence="6">
    <location>
        <begin position="14"/>
        <end position="32"/>
    </location>
</feature>
<dbReference type="eggNOG" id="COG1284">
    <property type="taxonomic scope" value="Bacteria"/>
</dbReference>
<dbReference type="InterPro" id="IPR015867">
    <property type="entry name" value="N-reg_PII/ATP_PRibTrfase_C"/>
</dbReference>
<dbReference type="AlphaFoldDB" id="A0A099WT77"/>
<evidence type="ECO:0000256" key="2">
    <source>
        <dbReference type="ARBA" id="ARBA00022475"/>
    </source>
</evidence>
<feature type="transmembrane region" description="Helical" evidence="6">
    <location>
        <begin position="114"/>
        <end position="134"/>
    </location>
</feature>
<evidence type="ECO:0000256" key="1">
    <source>
        <dbReference type="ARBA" id="ARBA00004651"/>
    </source>
</evidence>
<dbReference type="OrthoDB" id="1114876at2"/>
<dbReference type="CDD" id="cd16380">
    <property type="entry name" value="YitT_C"/>
    <property type="match status" value="1"/>
</dbReference>
<dbReference type="Proteomes" id="UP000030125">
    <property type="component" value="Unassembled WGS sequence"/>
</dbReference>
<evidence type="ECO:0000313" key="8">
    <source>
        <dbReference type="EMBL" id="KGN78540.1"/>
    </source>
</evidence>
<evidence type="ECO:0000313" key="9">
    <source>
        <dbReference type="EMBL" id="SJZ48348.1"/>
    </source>
</evidence>
<gene>
    <name evidence="8" type="ORF">HQ35_10030</name>
    <name evidence="9" type="ORF">SAMN02745205_00967</name>
</gene>
<feature type="transmembrane region" description="Helical" evidence="6">
    <location>
        <begin position="85"/>
        <end position="102"/>
    </location>
</feature>
<reference evidence="8 10" key="1">
    <citation type="submission" date="2014-08" db="EMBL/GenBank/DDBJ databases">
        <title>Porphyromonas cangingivalis strain:COT-109_OH1386 Genome sequencing.</title>
        <authorList>
            <person name="Wallis C."/>
            <person name="Deusch O."/>
            <person name="O'Flynn C."/>
            <person name="Davis I."/>
            <person name="Jospin G."/>
            <person name="Darling A.E."/>
            <person name="Coil D.A."/>
            <person name="Alexiev A."/>
            <person name="Horsfall A."/>
            <person name="Kirkwood N."/>
            <person name="Harris S."/>
            <person name="Eisen J.A."/>
        </authorList>
    </citation>
    <scope>NUCLEOTIDE SEQUENCE [LARGE SCALE GENOMIC DNA]</scope>
    <source>
        <strain evidence="10">COT-109 OH1386</strain>
        <strain evidence="8">COT-109_OH1386</strain>
    </source>
</reference>
<dbReference type="STRING" id="36874.HQ34_07940"/>
<keyword evidence="3 6" id="KW-0812">Transmembrane</keyword>
<dbReference type="InterPro" id="IPR019264">
    <property type="entry name" value="DUF2179"/>
</dbReference>
<dbReference type="EMBL" id="FUWL01000006">
    <property type="protein sequence ID" value="SJZ48348.1"/>
    <property type="molecule type" value="Genomic_DNA"/>
</dbReference>
<dbReference type="PANTHER" id="PTHR33545">
    <property type="entry name" value="UPF0750 MEMBRANE PROTEIN YITT-RELATED"/>
    <property type="match status" value="1"/>
</dbReference>
<dbReference type="Gene3D" id="3.30.70.120">
    <property type="match status" value="1"/>
</dbReference>
<feature type="transmembrane region" description="Helical" evidence="6">
    <location>
        <begin position="59"/>
        <end position="78"/>
    </location>
</feature>
<dbReference type="Pfam" id="PF02588">
    <property type="entry name" value="YitT_membrane"/>
    <property type="match status" value="1"/>
</dbReference>
<sequence length="294" mass="32499">MNTKRNLINAIKDYAFIFVSILIYGFAWQGLIFSHKITTGGLAGIASVISWAFEIPASYPYNIINVGLVILALFILGWRFSLKTVYSVAVLAITIPFYESFFAKHGPLLADQPVLAVVLGAILCGLSLGMVFSVNGSTGGTDIVAAIINKYRNVTIGRALMLIDFVILGISYYLFRDADKIILSLVEVIVVNLTVDYYLNGYRQSVQFFINTKKHKEVADVIMQELNRGCTFLEAEGAFTGEKQKLVMVIAKKSESTMVFRAIKSVDPQAFISQSLVRGAYGRGFEDLQSIKDK</sequence>
<evidence type="ECO:0000259" key="7">
    <source>
        <dbReference type="Pfam" id="PF10035"/>
    </source>
</evidence>
<protein>
    <submittedName>
        <fullName evidence="9">Uncharacterized membrane-anchored protein YitT, contains DUF161 and DUF2179 domains</fullName>
    </submittedName>
</protein>
<evidence type="ECO:0000256" key="6">
    <source>
        <dbReference type="SAM" id="Phobius"/>
    </source>
</evidence>
<organism evidence="8 10">
    <name type="scientific">Porphyromonas cangingivalis</name>
    <dbReference type="NCBI Taxonomy" id="36874"/>
    <lineage>
        <taxon>Bacteria</taxon>
        <taxon>Pseudomonadati</taxon>
        <taxon>Bacteroidota</taxon>
        <taxon>Bacteroidia</taxon>
        <taxon>Bacteroidales</taxon>
        <taxon>Porphyromonadaceae</taxon>
        <taxon>Porphyromonas</taxon>
    </lineage>
</organism>
<evidence type="ECO:0000256" key="5">
    <source>
        <dbReference type="ARBA" id="ARBA00023136"/>
    </source>
</evidence>
<evidence type="ECO:0000256" key="4">
    <source>
        <dbReference type="ARBA" id="ARBA00022989"/>
    </source>
</evidence>
<feature type="transmembrane region" description="Helical" evidence="6">
    <location>
        <begin position="155"/>
        <end position="175"/>
    </location>
</feature>
<evidence type="ECO:0000256" key="3">
    <source>
        <dbReference type="ARBA" id="ARBA00022692"/>
    </source>
</evidence>
<dbReference type="GO" id="GO:0005886">
    <property type="term" value="C:plasma membrane"/>
    <property type="evidence" value="ECO:0007669"/>
    <property type="project" value="UniProtKB-SubCell"/>
</dbReference>
<reference evidence="9 11" key="2">
    <citation type="submission" date="2017-02" db="EMBL/GenBank/DDBJ databases">
        <authorList>
            <person name="Peterson S.W."/>
        </authorList>
    </citation>
    <scope>NUCLEOTIDE SEQUENCE [LARGE SCALE GENOMIC DNA]</scope>
    <source>
        <strain evidence="9 11">ATCC 700135</strain>
    </source>
</reference>
<evidence type="ECO:0000313" key="10">
    <source>
        <dbReference type="Proteomes" id="UP000030125"/>
    </source>
</evidence>
<dbReference type="Pfam" id="PF10035">
    <property type="entry name" value="DUF2179"/>
    <property type="match status" value="1"/>
</dbReference>